<evidence type="ECO:0000256" key="1">
    <source>
        <dbReference type="SAM" id="Phobius"/>
    </source>
</evidence>
<sequence length="151" mass="17067">MIEAVVRRGRRRSAFSLIEVLVVVMLISAGILPIYSLIKSGQKRIVRADTRVMATLFGASALELARTLGYDRAQKLDQDKDFQELKANAQKNGFNLEFIPNLQPLLPLPQGAKPMFLLRVQIVVSPISRTFSDTPTLRFVTILTDPRYNFY</sequence>
<dbReference type="AlphaFoldDB" id="A0A367ZP53"/>
<proteinExistence type="predicted"/>
<protein>
    <recommendedName>
        <fullName evidence="4">Prepilin-type N-terminal cleavage/methylation domain-containing protein</fullName>
    </recommendedName>
</protein>
<dbReference type="EMBL" id="QOQW01000010">
    <property type="protein sequence ID" value="RCK79883.1"/>
    <property type="molecule type" value="Genomic_DNA"/>
</dbReference>
<gene>
    <name evidence="2" type="ORF">OZSIB_4037</name>
</gene>
<dbReference type="NCBIfam" id="TIGR02532">
    <property type="entry name" value="IV_pilin_GFxxxE"/>
    <property type="match status" value="1"/>
</dbReference>
<dbReference type="InterPro" id="IPR012902">
    <property type="entry name" value="N_methyl_site"/>
</dbReference>
<reference evidence="2 3" key="1">
    <citation type="submission" date="2018-05" db="EMBL/GenBank/DDBJ databases">
        <title>A metagenomic window into the 2 km-deep terrestrial subsurface aquifer revealed taxonomically and functionally diverse microbial community comprising novel uncultured bacterial lineages.</title>
        <authorList>
            <person name="Kadnikov V.V."/>
            <person name="Mardanov A.V."/>
            <person name="Beletsky A.V."/>
            <person name="Banks D."/>
            <person name="Pimenov N.V."/>
            <person name="Frank Y.A."/>
            <person name="Karnachuk O.V."/>
            <person name="Ravin N.V."/>
        </authorList>
    </citation>
    <scope>NUCLEOTIDE SEQUENCE [LARGE SCALE GENOMIC DNA]</scope>
    <source>
        <strain evidence="2">BY5</strain>
    </source>
</reference>
<dbReference type="Pfam" id="PF07963">
    <property type="entry name" value="N_methyl"/>
    <property type="match status" value="1"/>
</dbReference>
<dbReference type="Proteomes" id="UP000252355">
    <property type="component" value="Unassembled WGS sequence"/>
</dbReference>
<organism evidence="2 3">
    <name type="scientific">Candidatus Ozemobacter sibiricus</name>
    <dbReference type="NCBI Taxonomy" id="2268124"/>
    <lineage>
        <taxon>Bacteria</taxon>
        <taxon>Candidatus Ozemobacteria</taxon>
        <taxon>Candidatus Ozemobacterales</taxon>
        <taxon>Candidatus Ozemobacteraceae</taxon>
        <taxon>Candidatus Ozemobacter</taxon>
    </lineage>
</organism>
<keyword evidence="1" id="KW-1133">Transmembrane helix</keyword>
<feature type="transmembrane region" description="Helical" evidence="1">
    <location>
        <begin position="14"/>
        <end position="38"/>
    </location>
</feature>
<evidence type="ECO:0008006" key="4">
    <source>
        <dbReference type="Google" id="ProtNLM"/>
    </source>
</evidence>
<evidence type="ECO:0000313" key="3">
    <source>
        <dbReference type="Proteomes" id="UP000252355"/>
    </source>
</evidence>
<accession>A0A367ZP53</accession>
<name>A0A367ZP53_9BACT</name>
<keyword evidence="1" id="KW-0472">Membrane</keyword>
<comment type="caution">
    <text evidence="2">The sequence shown here is derived from an EMBL/GenBank/DDBJ whole genome shotgun (WGS) entry which is preliminary data.</text>
</comment>
<keyword evidence="1" id="KW-0812">Transmembrane</keyword>
<evidence type="ECO:0000313" key="2">
    <source>
        <dbReference type="EMBL" id="RCK79883.1"/>
    </source>
</evidence>